<feature type="non-terminal residue" evidence="1">
    <location>
        <position position="1"/>
    </location>
</feature>
<organism evidence="1 2">
    <name type="scientific">Pseudocercospora fuligena</name>
    <dbReference type="NCBI Taxonomy" id="685502"/>
    <lineage>
        <taxon>Eukaryota</taxon>
        <taxon>Fungi</taxon>
        <taxon>Dikarya</taxon>
        <taxon>Ascomycota</taxon>
        <taxon>Pezizomycotina</taxon>
        <taxon>Dothideomycetes</taxon>
        <taxon>Dothideomycetidae</taxon>
        <taxon>Mycosphaerellales</taxon>
        <taxon>Mycosphaerellaceae</taxon>
        <taxon>Pseudocercospora</taxon>
    </lineage>
</organism>
<protein>
    <submittedName>
        <fullName evidence="1">Uncharacterized protein</fullName>
    </submittedName>
</protein>
<dbReference type="EMBL" id="JABCIY010000229">
    <property type="protein sequence ID" value="KAF7187401.1"/>
    <property type="molecule type" value="Genomic_DNA"/>
</dbReference>
<evidence type="ECO:0000313" key="1">
    <source>
        <dbReference type="EMBL" id="KAF7187401.1"/>
    </source>
</evidence>
<reference evidence="1" key="1">
    <citation type="submission" date="2020-04" db="EMBL/GenBank/DDBJ databases">
        <title>Draft genome resource of the tomato pathogen Pseudocercospora fuligena.</title>
        <authorList>
            <person name="Zaccaron A."/>
        </authorList>
    </citation>
    <scope>NUCLEOTIDE SEQUENCE</scope>
    <source>
        <strain evidence="1">PF001</strain>
    </source>
</reference>
<sequence length="299" mass="33094">MTSWSPVKRHSRYSAQYRLALAILFLTESSSIQIFNMKFSAPIVSSLLATAVSARPHATGEGDPLPQQSRITAFVVDHNGNPSVECWEITTIVDDFQVQRKDGSTATSRAMSLAKAGELDGLDILTWPAAVPIWPIPDHDVAQTNFDLSASFKYDIVLSSITEFSIDTNLAVYPSLFNVQGGLINFNFRAAARFGAAEDDEDDEQHIFSLENGDDWFYFEDSYSGSSKAQKANAPPYPFTISTISATETETLRLRYNNRPKHKVLHKGACTFTGISIPDDSKKTSRMHSPLTVQVNMDL</sequence>
<keyword evidence="2" id="KW-1185">Reference proteome</keyword>
<evidence type="ECO:0000313" key="2">
    <source>
        <dbReference type="Proteomes" id="UP000660729"/>
    </source>
</evidence>
<proteinExistence type="predicted"/>
<name>A0A8H6RCC0_9PEZI</name>
<accession>A0A8H6RCC0</accession>
<gene>
    <name evidence="1" type="ORF">HII31_11290</name>
</gene>
<dbReference type="OrthoDB" id="5313598at2759"/>
<comment type="caution">
    <text evidence="1">The sequence shown here is derived from an EMBL/GenBank/DDBJ whole genome shotgun (WGS) entry which is preliminary data.</text>
</comment>
<dbReference type="Proteomes" id="UP000660729">
    <property type="component" value="Unassembled WGS sequence"/>
</dbReference>
<dbReference type="AlphaFoldDB" id="A0A8H6RCC0"/>